<dbReference type="PANTHER" id="PTHR43581">
    <property type="entry name" value="ATP/GTP PHOSPHATASE"/>
    <property type="match status" value="1"/>
</dbReference>
<dbReference type="RefSeq" id="WP_330075043.1">
    <property type="nucleotide sequence ID" value="NZ_JAZDQJ010000013.1"/>
</dbReference>
<dbReference type="SUPFAM" id="SSF52540">
    <property type="entry name" value="P-loop containing nucleoside triphosphate hydrolases"/>
    <property type="match status" value="1"/>
</dbReference>
<dbReference type="InterPro" id="IPR022532">
    <property type="entry name" value="DUF3696"/>
</dbReference>
<evidence type="ECO:0000313" key="3">
    <source>
        <dbReference type="Proteomes" id="UP001335100"/>
    </source>
</evidence>
<evidence type="ECO:0000313" key="2">
    <source>
        <dbReference type="EMBL" id="MEE1934269.1"/>
    </source>
</evidence>
<evidence type="ECO:0000259" key="1">
    <source>
        <dbReference type="Pfam" id="PF12476"/>
    </source>
</evidence>
<dbReference type="EMBL" id="JAZDQJ010000013">
    <property type="protein sequence ID" value="MEE1934269.1"/>
    <property type="molecule type" value="Genomic_DNA"/>
</dbReference>
<protein>
    <submittedName>
        <fullName evidence="2">DUF3696 domain-containing protein</fullName>
    </submittedName>
</protein>
<reference evidence="2 3" key="1">
    <citation type="submission" date="2024-01" db="EMBL/GenBank/DDBJ databases">
        <title>Unpublished Manusciprt.</title>
        <authorList>
            <person name="Duman M."/>
            <person name="Valdes E.G."/>
            <person name="Ajmi N."/>
            <person name="Altun S."/>
            <person name="Saticioglu I.B."/>
        </authorList>
    </citation>
    <scope>NUCLEOTIDE SEQUENCE [LARGE SCALE GENOMIC DNA]</scope>
    <source>
        <strain evidence="2 3">148P</strain>
    </source>
</reference>
<name>A0ABU7HRW3_9PSED</name>
<dbReference type="InterPro" id="IPR051396">
    <property type="entry name" value="Bact_Antivir_Def_Nuclease"/>
</dbReference>
<organism evidence="2 3">
    <name type="scientific">Pseudomonas ulcerans</name>
    <dbReference type="NCBI Taxonomy" id="3115852"/>
    <lineage>
        <taxon>Bacteria</taxon>
        <taxon>Pseudomonadati</taxon>
        <taxon>Pseudomonadota</taxon>
        <taxon>Gammaproteobacteria</taxon>
        <taxon>Pseudomonadales</taxon>
        <taxon>Pseudomonadaceae</taxon>
        <taxon>Pseudomonas</taxon>
    </lineage>
</organism>
<feature type="domain" description="DUF3696" evidence="1">
    <location>
        <begin position="331"/>
        <end position="375"/>
    </location>
</feature>
<gene>
    <name evidence="2" type="ORF">V0R50_13630</name>
</gene>
<sequence>MRIKSIEFSGYKSFSGDGEGSASQTLKLAPLVLIFGKNNSGKSSTARLPRFLLGGIECSDGKVLPLDVRGLRYGAKFLDVVHGGAFYQKPFFRVQAECEGGPLDFSVKLYSEGVFSAEDAPLVWSYMMTTPKQINMPSPENKVRFSGLLPPGNEWSDLRRAAGVVLDEMVHIGPIRSSIKPSYSNLSFERIDFEGANVPQLLRVDYRLADVVGRWYAEYMEGWRLSLQRDSESFSVRLNRGGINANLAYGGEGLQQVLPVVAHQLWRQASGSKYFLDVVEQPELHLHAAAQAPLADLFINTANLGSGCTIVETNSEPLLLRVQRRVAEGLISPEKVSMYYIQTNENGSELLPIELHADGEVAWWPAGVFEEDFSEVAAIRRAQRERKIKE</sequence>
<accession>A0ABU7HRW3</accession>
<keyword evidence="3" id="KW-1185">Reference proteome</keyword>
<proteinExistence type="predicted"/>
<dbReference type="Pfam" id="PF12476">
    <property type="entry name" value="DUF3696"/>
    <property type="match status" value="1"/>
</dbReference>
<dbReference type="Gene3D" id="3.40.50.300">
    <property type="entry name" value="P-loop containing nucleotide triphosphate hydrolases"/>
    <property type="match status" value="1"/>
</dbReference>
<comment type="caution">
    <text evidence="2">The sequence shown here is derived from an EMBL/GenBank/DDBJ whole genome shotgun (WGS) entry which is preliminary data.</text>
</comment>
<dbReference type="Proteomes" id="UP001335100">
    <property type="component" value="Unassembled WGS sequence"/>
</dbReference>
<dbReference type="PANTHER" id="PTHR43581:SF2">
    <property type="entry name" value="EXCINUCLEASE ATPASE SUBUNIT"/>
    <property type="match status" value="1"/>
</dbReference>
<dbReference type="InterPro" id="IPR027417">
    <property type="entry name" value="P-loop_NTPase"/>
</dbReference>